<dbReference type="EMBL" id="JBHLWO010000002">
    <property type="protein sequence ID" value="MFC0320398.1"/>
    <property type="molecule type" value="Genomic_DNA"/>
</dbReference>
<evidence type="ECO:0000313" key="2">
    <source>
        <dbReference type="Proteomes" id="UP001589774"/>
    </source>
</evidence>
<protein>
    <submittedName>
        <fullName evidence="1">Uncharacterized protein</fullName>
    </submittedName>
</protein>
<accession>A0ABV6HR48</accession>
<keyword evidence="2" id="KW-1185">Reference proteome</keyword>
<comment type="caution">
    <text evidence="1">The sequence shown here is derived from an EMBL/GenBank/DDBJ whole genome shotgun (WGS) entry which is preliminary data.</text>
</comment>
<reference evidence="1 2" key="1">
    <citation type="submission" date="2024-09" db="EMBL/GenBank/DDBJ databases">
        <authorList>
            <person name="Sun Q."/>
            <person name="Mori K."/>
        </authorList>
    </citation>
    <scope>NUCLEOTIDE SEQUENCE [LARGE SCALE GENOMIC DNA]</scope>
    <source>
        <strain evidence="1 2">CCM 7765</strain>
    </source>
</reference>
<dbReference type="Proteomes" id="UP001589774">
    <property type="component" value="Unassembled WGS sequence"/>
</dbReference>
<name>A0ABV6HR48_9SPHI</name>
<proteinExistence type="predicted"/>
<sequence>MEQALTHELLNKLKEDGFTVLFAPGQHHQQSYVFIPIGVDVDEFQRLTALPDYQQDAFFTLEEALLMEESELFKHKVITS</sequence>
<evidence type="ECO:0000313" key="1">
    <source>
        <dbReference type="EMBL" id="MFC0320398.1"/>
    </source>
</evidence>
<gene>
    <name evidence="1" type="ORF">ACFFI0_18870</name>
</gene>
<organism evidence="1 2">
    <name type="scientific">Olivibacter oleidegradans</name>
    <dbReference type="NCBI Taxonomy" id="760123"/>
    <lineage>
        <taxon>Bacteria</taxon>
        <taxon>Pseudomonadati</taxon>
        <taxon>Bacteroidota</taxon>
        <taxon>Sphingobacteriia</taxon>
        <taxon>Sphingobacteriales</taxon>
        <taxon>Sphingobacteriaceae</taxon>
        <taxon>Olivibacter</taxon>
    </lineage>
</organism>
<dbReference type="RefSeq" id="WP_130858448.1">
    <property type="nucleotide sequence ID" value="NZ_JBHLWO010000002.1"/>
</dbReference>